<accession>A0A6H1ZMQ4</accession>
<dbReference type="SUPFAM" id="SSF52540">
    <property type="entry name" value="P-loop containing nucleoside triphosphate hydrolases"/>
    <property type="match status" value="1"/>
</dbReference>
<protein>
    <submittedName>
        <fullName evidence="1">Putative ATPase domain containing protein</fullName>
    </submittedName>
</protein>
<dbReference type="InterPro" id="IPR027417">
    <property type="entry name" value="P-loop_NTPase"/>
</dbReference>
<dbReference type="Pfam" id="PF13481">
    <property type="entry name" value="AAA_25"/>
    <property type="match status" value="1"/>
</dbReference>
<dbReference type="AlphaFoldDB" id="A0A6H1ZMQ4"/>
<sequence>MIVEGKIVKRVKEGYPLYTLSQLMQLEDSPDRWILRDMIPRAGRTVAYGIGGDFKTTTLLDLALSIASAGQMLESIPLQCYGPVIVLSTEGDIYANRDRFLYYIKSRNLHPDNVQIAFGQRRLRLDLAEGFSVLEQMVQAIRPIFILLDPYVSFFSGDENSTRDASMFVEHLDDLIQRYRVSVCLIHHSNKVGAMRGSTVIQGWADSILKFEVKRGVHLPGVPRKVDILSVKGEKQRNGRMGQLFSAVPVIDSDAQMTRLAYYMDKNTTEVVVTFLRMEVYKYLRKCPQGTGLLKKDLCKLFSVGNDKMTMALDQLEAVKLISQDAPLNRNGRAYLGYRAAPGGAKVDAVKAMLKLSEDNAQLLVPINE</sequence>
<name>A0A6H1ZMQ4_9ZZZZ</name>
<proteinExistence type="predicted"/>
<dbReference type="EMBL" id="MT144124">
    <property type="protein sequence ID" value="QJA49206.1"/>
    <property type="molecule type" value="Genomic_DNA"/>
</dbReference>
<evidence type="ECO:0000313" key="1">
    <source>
        <dbReference type="EMBL" id="QJA49206.1"/>
    </source>
</evidence>
<reference evidence="1" key="1">
    <citation type="submission" date="2020-03" db="EMBL/GenBank/DDBJ databases">
        <title>The deep terrestrial virosphere.</title>
        <authorList>
            <person name="Holmfeldt K."/>
            <person name="Nilsson E."/>
            <person name="Simone D."/>
            <person name="Lopez-Fernandez M."/>
            <person name="Wu X."/>
            <person name="de Brujin I."/>
            <person name="Lundin D."/>
            <person name="Andersson A."/>
            <person name="Bertilsson S."/>
            <person name="Dopson M."/>
        </authorList>
    </citation>
    <scope>NUCLEOTIDE SEQUENCE</scope>
    <source>
        <strain evidence="1">TM448A01266</strain>
    </source>
</reference>
<dbReference type="Gene3D" id="3.40.50.300">
    <property type="entry name" value="P-loop containing nucleotide triphosphate hydrolases"/>
    <property type="match status" value="1"/>
</dbReference>
<gene>
    <name evidence="1" type="ORF">TM448A01266_0005</name>
</gene>
<organism evidence="1">
    <name type="scientific">viral metagenome</name>
    <dbReference type="NCBI Taxonomy" id="1070528"/>
    <lineage>
        <taxon>unclassified sequences</taxon>
        <taxon>metagenomes</taxon>
        <taxon>organismal metagenomes</taxon>
    </lineage>
</organism>